<dbReference type="InterPro" id="IPR015797">
    <property type="entry name" value="NUDIX_hydrolase-like_dom_sf"/>
</dbReference>
<sequence>MNRIYGNSMKSFSGLKLVKSVDSWPNPRLESAEYKRWMGDYYYFMIQGYSKPFGYMHKSILQGLNLSSSWQIDKEQRTLTMVSSKSTTFKGRTEVMREALQQAVKEGKATSPQRFYDEPLRVVSSEGEHVLDMDRSGLDPFGVISFSAHMIGFVNDGNSIKYWVPKRSPTKPTVPNKLDSTVAGVVRSSERPIDCMVRKIAAEASLPAEYTKANIVSCGTISYQMSITSTGNPGCQHITSYLYEMEFKEGVAPQPGNDEVGTFTLMTQEDVMTALENGDFVANRAMVWLAYFIRHGILTLDNEPDFVEICRRLHKEHDMFIVEDLNG</sequence>
<proteinExistence type="predicted"/>
<accession>A0A8J5PP14</accession>
<evidence type="ECO:0000313" key="1">
    <source>
        <dbReference type="EMBL" id="KAG7423345.1"/>
    </source>
</evidence>
<dbReference type="Proteomes" id="UP000693942">
    <property type="component" value="Unassembled WGS sequence"/>
</dbReference>
<dbReference type="SUPFAM" id="SSF55811">
    <property type="entry name" value="Nudix"/>
    <property type="match status" value="1"/>
</dbReference>
<dbReference type="Gene3D" id="3.90.79.10">
    <property type="entry name" value="Nucleoside Triphosphate Pyrophosphohydrolase"/>
    <property type="match status" value="1"/>
</dbReference>
<gene>
    <name evidence="1" type="ORF">Forpi1262_v015412</name>
</gene>
<dbReference type="EMBL" id="JAELUR010000015">
    <property type="protein sequence ID" value="KAG7423345.1"/>
    <property type="molecule type" value="Genomic_DNA"/>
</dbReference>
<comment type="caution">
    <text evidence="1">The sequence shown here is derived from an EMBL/GenBank/DDBJ whole genome shotgun (WGS) entry which is preliminary data.</text>
</comment>
<evidence type="ECO:0000313" key="2">
    <source>
        <dbReference type="Proteomes" id="UP000693942"/>
    </source>
</evidence>
<evidence type="ECO:0008006" key="3">
    <source>
        <dbReference type="Google" id="ProtNLM"/>
    </source>
</evidence>
<dbReference type="AlphaFoldDB" id="A0A8J5PP14"/>
<name>A0A8J5PP14_FUSOX</name>
<dbReference type="CDD" id="cd03676">
    <property type="entry name" value="NUDIX_Tnr3_like"/>
    <property type="match status" value="1"/>
</dbReference>
<protein>
    <recommendedName>
        <fullName evidence="3">Nudix hydrolase domain-containing protein</fullName>
    </recommendedName>
</protein>
<organism evidence="1 2">
    <name type="scientific">Fusarium oxysporum f. sp. raphani</name>
    <dbReference type="NCBI Taxonomy" id="96318"/>
    <lineage>
        <taxon>Eukaryota</taxon>
        <taxon>Fungi</taxon>
        <taxon>Dikarya</taxon>
        <taxon>Ascomycota</taxon>
        <taxon>Pezizomycotina</taxon>
        <taxon>Sordariomycetes</taxon>
        <taxon>Hypocreomycetidae</taxon>
        <taxon>Hypocreales</taxon>
        <taxon>Nectriaceae</taxon>
        <taxon>Fusarium</taxon>
        <taxon>Fusarium oxysporum species complex</taxon>
    </lineage>
</organism>
<reference evidence="1" key="1">
    <citation type="submission" date="2021-04" db="EMBL/GenBank/DDBJ databases">
        <title>First draft genome resource for Brassicaceae pathogens Fusarium oxysporum f. sp. raphani and Fusarium oxysporum f. sp. rapae.</title>
        <authorList>
            <person name="Asai S."/>
        </authorList>
    </citation>
    <scope>NUCLEOTIDE SEQUENCE</scope>
    <source>
        <strain evidence="1">Tf1262</strain>
    </source>
</reference>